<evidence type="ECO:0000313" key="1">
    <source>
        <dbReference type="EMBL" id="KAF7823026.1"/>
    </source>
</evidence>
<dbReference type="Proteomes" id="UP000634136">
    <property type="component" value="Unassembled WGS sequence"/>
</dbReference>
<reference evidence="1" key="1">
    <citation type="submission" date="2020-09" db="EMBL/GenBank/DDBJ databases">
        <title>Genome-Enabled Discovery of Anthraquinone Biosynthesis in Senna tora.</title>
        <authorList>
            <person name="Kang S.-H."/>
            <person name="Pandey R.P."/>
            <person name="Lee C.-M."/>
            <person name="Sim J.-S."/>
            <person name="Jeong J.-T."/>
            <person name="Choi B.-S."/>
            <person name="Jung M."/>
            <person name="Ginzburg D."/>
            <person name="Zhao K."/>
            <person name="Won S.Y."/>
            <person name="Oh T.-J."/>
            <person name="Yu Y."/>
            <person name="Kim N.-H."/>
            <person name="Lee O.R."/>
            <person name="Lee T.-H."/>
            <person name="Bashyal P."/>
            <person name="Kim T.-S."/>
            <person name="Lee W.-H."/>
            <person name="Kawkins C."/>
            <person name="Kim C.-K."/>
            <person name="Kim J.S."/>
            <person name="Ahn B.O."/>
            <person name="Rhee S.Y."/>
            <person name="Sohng J.K."/>
        </authorList>
    </citation>
    <scope>NUCLEOTIDE SEQUENCE</scope>
    <source>
        <tissue evidence="1">Leaf</tissue>
    </source>
</reference>
<sequence length="42" mass="4803">MSFALKASVYNYMVGIQDEQEEMEVALEFGANNFFHGVDELE</sequence>
<proteinExistence type="predicted"/>
<name>A0A834WKU9_9FABA</name>
<comment type="caution">
    <text evidence="1">The sequence shown here is derived from an EMBL/GenBank/DDBJ whole genome shotgun (WGS) entry which is preliminary data.</text>
</comment>
<accession>A0A834WKU9</accession>
<gene>
    <name evidence="1" type="ORF">G2W53_021170</name>
</gene>
<protein>
    <submittedName>
        <fullName evidence="1">Uncharacterized protein</fullName>
    </submittedName>
</protein>
<keyword evidence="2" id="KW-1185">Reference proteome</keyword>
<evidence type="ECO:0000313" key="2">
    <source>
        <dbReference type="Proteomes" id="UP000634136"/>
    </source>
</evidence>
<organism evidence="1 2">
    <name type="scientific">Senna tora</name>
    <dbReference type="NCBI Taxonomy" id="362788"/>
    <lineage>
        <taxon>Eukaryota</taxon>
        <taxon>Viridiplantae</taxon>
        <taxon>Streptophyta</taxon>
        <taxon>Embryophyta</taxon>
        <taxon>Tracheophyta</taxon>
        <taxon>Spermatophyta</taxon>
        <taxon>Magnoliopsida</taxon>
        <taxon>eudicotyledons</taxon>
        <taxon>Gunneridae</taxon>
        <taxon>Pentapetalae</taxon>
        <taxon>rosids</taxon>
        <taxon>fabids</taxon>
        <taxon>Fabales</taxon>
        <taxon>Fabaceae</taxon>
        <taxon>Caesalpinioideae</taxon>
        <taxon>Cassia clade</taxon>
        <taxon>Senna</taxon>
    </lineage>
</organism>
<dbReference type="EMBL" id="JAAIUW010000007">
    <property type="protein sequence ID" value="KAF7823026.1"/>
    <property type="molecule type" value="Genomic_DNA"/>
</dbReference>
<dbReference type="AlphaFoldDB" id="A0A834WKU9"/>